<organism evidence="1">
    <name type="scientific">marine sediment metagenome</name>
    <dbReference type="NCBI Taxonomy" id="412755"/>
    <lineage>
        <taxon>unclassified sequences</taxon>
        <taxon>metagenomes</taxon>
        <taxon>ecological metagenomes</taxon>
    </lineage>
</organism>
<name>A0A0F8X881_9ZZZZ</name>
<dbReference type="EMBL" id="LAZR01060758">
    <property type="protein sequence ID" value="KKK65018.1"/>
    <property type="molecule type" value="Genomic_DNA"/>
</dbReference>
<dbReference type="AlphaFoldDB" id="A0A0F8X881"/>
<evidence type="ECO:0000313" key="1">
    <source>
        <dbReference type="EMBL" id="KKK65018.1"/>
    </source>
</evidence>
<gene>
    <name evidence="1" type="ORF">LCGC14_2978370</name>
</gene>
<comment type="caution">
    <text evidence="1">The sequence shown here is derived from an EMBL/GenBank/DDBJ whole genome shotgun (WGS) entry which is preliminary data.</text>
</comment>
<sequence length="116" mass="12484">MAWTFCTSNDAQVAAGANASVISTSGPVLVRFSDQAEGSIEQDTNTDWTSNYAALTTSMKNALNDVTASRIAKRIVSYDPTGYLTREADMLMNVNDDIETKGLKTLEGKSDKLKAP</sequence>
<proteinExistence type="predicted"/>
<accession>A0A0F8X881</accession>
<reference evidence="1" key="1">
    <citation type="journal article" date="2015" name="Nature">
        <title>Complex archaea that bridge the gap between prokaryotes and eukaryotes.</title>
        <authorList>
            <person name="Spang A."/>
            <person name="Saw J.H."/>
            <person name="Jorgensen S.L."/>
            <person name="Zaremba-Niedzwiedzka K."/>
            <person name="Martijn J."/>
            <person name="Lind A.E."/>
            <person name="van Eijk R."/>
            <person name="Schleper C."/>
            <person name="Guy L."/>
            <person name="Ettema T.J."/>
        </authorList>
    </citation>
    <scope>NUCLEOTIDE SEQUENCE</scope>
</reference>
<protein>
    <submittedName>
        <fullName evidence="1">Uncharacterized protein</fullName>
    </submittedName>
</protein>